<evidence type="ECO:0000256" key="2">
    <source>
        <dbReference type="ARBA" id="ARBA00022552"/>
    </source>
</evidence>
<dbReference type="FunFam" id="3.40.50.150:FF:000041">
    <property type="entry name" value="Ribosomal RNA small subunit methyltransferase G"/>
    <property type="match status" value="1"/>
</dbReference>
<evidence type="ECO:0000256" key="1">
    <source>
        <dbReference type="ARBA" id="ARBA00022490"/>
    </source>
</evidence>
<organism evidence="7 8">
    <name type="scientific">bacterium (Candidatus Blackallbacteria) CG17_big_fil_post_rev_8_21_14_2_50_48_46</name>
    <dbReference type="NCBI Taxonomy" id="2014261"/>
    <lineage>
        <taxon>Bacteria</taxon>
        <taxon>Candidatus Blackallbacteria</taxon>
    </lineage>
</organism>
<evidence type="ECO:0000256" key="4">
    <source>
        <dbReference type="ARBA" id="ARBA00022679"/>
    </source>
</evidence>
<dbReference type="HAMAP" id="MF_00074">
    <property type="entry name" value="16SrRNA_methyltr_G"/>
    <property type="match status" value="1"/>
</dbReference>
<dbReference type="Pfam" id="PF02527">
    <property type="entry name" value="GidB"/>
    <property type="match status" value="1"/>
</dbReference>
<evidence type="ECO:0000313" key="7">
    <source>
        <dbReference type="EMBL" id="PIW19164.1"/>
    </source>
</evidence>
<dbReference type="Proteomes" id="UP000231019">
    <property type="component" value="Unassembled WGS sequence"/>
</dbReference>
<comment type="caution">
    <text evidence="6">Lacks conserved residue(s) required for the propagation of feature annotation.</text>
</comment>
<name>A0A2M7GAH9_9BACT</name>
<comment type="similarity">
    <text evidence="6">Belongs to the methyltransferase superfamily. RNA methyltransferase RsmG family.</text>
</comment>
<dbReference type="InterPro" id="IPR003682">
    <property type="entry name" value="rRNA_ssu_MeTfrase_G"/>
</dbReference>
<protein>
    <recommendedName>
        <fullName evidence="6">Ribosomal RNA small subunit methyltransferase G</fullName>
        <ecNumber evidence="6">2.1.1.-</ecNumber>
    </recommendedName>
    <alternativeName>
        <fullName evidence="6">16S rRNA 7-methylguanosine methyltransferase</fullName>
        <shortName evidence="6">16S rRNA m7G methyltransferase</shortName>
    </alternativeName>
</protein>
<dbReference type="EMBL" id="PFFQ01000005">
    <property type="protein sequence ID" value="PIW19164.1"/>
    <property type="molecule type" value="Genomic_DNA"/>
</dbReference>
<dbReference type="GO" id="GO:0005829">
    <property type="term" value="C:cytosol"/>
    <property type="evidence" value="ECO:0007669"/>
    <property type="project" value="TreeGrafter"/>
</dbReference>
<feature type="binding site" evidence="6">
    <location>
        <position position="112"/>
    </location>
    <ligand>
        <name>S-adenosyl-L-methionine</name>
        <dbReference type="ChEBI" id="CHEBI:59789"/>
    </ligand>
</feature>
<dbReference type="GO" id="GO:0070043">
    <property type="term" value="F:rRNA (guanine-N7-)-methyltransferase activity"/>
    <property type="evidence" value="ECO:0007669"/>
    <property type="project" value="UniProtKB-UniRule"/>
</dbReference>
<dbReference type="PANTHER" id="PTHR31760">
    <property type="entry name" value="S-ADENOSYL-L-METHIONINE-DEPENDENT METHYLTRANSFERASES SUPERFAMILY PROTEIN"/>
    <property type="match status" value="1"/>
</dbReference>
<keyword evidence="2 6" id="KW-0698">rRNA processing</keyword>
<proteinExistence type="inferred from homology"/>
<comment type="caution">
    <text evidence="7">The sequence shown here is derived from an EMBL/GenBank/DDBJ whole genome shotgun (WGS) entry which is preliminary data.</text>
</comment>
<comment type="subcellular location">
    <subcellularLocation>
        <location evidence="6">Cytoplasm</location>
    </subcellularLocation>
</comment>
<dbReference type="NCBIfam" id="TIGR00138">
    <property type="entry name" value="rsmG_gidB"/>
    <property type="match status" value="1"/>
</dbReference>
<dbReference type="SUPFAM" id="SSF53335">
    <property type="entry name" value="S-adenosyl-L-methionine-dependent methyltransferases"/>
    <property type="match status" value="1"/>
</dbReference>
<feature type="binding site" evidence="6">
    <location>
        <begin position="170"/>
        <end position="171"/>
    </location>
    <ligand>
        <name>S-adenosyl-L-methionine</name>
        <dbReference type="ChEBI" id="CHEBI:59789"/>
    </ligand>
</feature>
<comment type="function">
    <text evidence="6">Specifically methylates the N7 position of a guanine in 16S rRNA.</text>
</comment>
<dbReference type="PANTHER" id="PTHR31760:SF0">
    <property type="entry name" value="S-ADENOSYL-L-METHIONINE-DEPENDENT METHYLTRANSFERASES SUPERFAMILY PROTEIN"/>
    <property type="match status" value="1"/>
</dbReference>
<dbReference type="EC" id="2.1.1.-" evidence="6"/>
<keyword evidence="5 6" id="KW-0949">S-adenosyl-L-methionine</keyword>
<reference evidence="7 8" key="1">
    <citation type="submission" date="2017-09" db="EMBL/GenBank/DDBJ databases">
        <title>Depth-based differentiation of microbial function through sediment-hosted aquifers and enrichment of novel symbionts in the deep terrestrial subsurface.</title>
        <authorList>
            <person name="Probst A.J."/>
            <person name="Ladd B."/>
            <person name="Jarett J.K."/>
            <person name="Geller-Mcgrath D.E."/>
            <person name="Sieber C.M."/>
            <person name="Emerson J.B."/>
            <person name="Anantharaman K."/>
            <person name="Thomas B.C."/>
            <person name="Malmstrom R."/>
            <person name="Stieglmeier M."/>
            <person name="Klingl A."/>
            <person name="Woyke T."/>
            <person name="Ryan C.M."/>
            <person name="Banfield J.F."/>
        </authorList>
    </citation>
    <scope>NUCLEOTIDE SEQUENCE [LARGE SCALE GENOMIC DNA]</scope>
    <source>
        <strain evidence="7">CG17_big_fil_post_rev_8_21_14_2_50_48_46</strain>
    </source>
</reference>
<dbReference type="Gene3D" id="3.40.50.150">
    <property type="entry name" value="Vaccinia Virus protein VP39"/>
    <property type="match status" value="1"/>
</dbReference>
<dbReference type="AlphaFoldDB" id="A0A2M7GAH9"/>
<evidence type="ECO:0000256" key="6">
    <source>
        <dbReference type="HAMAP-Rule" id="MF_00074"/>
    </source>
</evidence>
<feature type="binding site" evidence="6">
    <location>
        <position position="189"/>
    </location>
    <ligand>
        <name>S-adenosyl-L-methionine</name>
        <dbReference type="ChEBI" id="CHEBI:59789"/>
    </ligand>
</feature>
<sequence>MPQPFKSSVVWPWLVKPCPPNPPISIPKCPVAFYLQGLKMPSENTVEIEARIESSWKPWFEAFYQEMIQANQTMNLTRVTDHDEFESKHLQDSMALLNVLPDQAGMKLLDVGTGGGVPGLPLWLVRPHWEFTLLDSVGKKIRAVEQMAQHLKNQFPEQLSTLPHCLQGRAEVLGRDKAHREQYDAVVCRAVATLPVLLEYCLPLLKRGGVFVAMKGPSYAEELEEINVVAGILGGRLAKVCHYTLPPDLERVLLVFEKRSLTPHAFPRKDSNLRKKPLNLAGKSYSNA</sequence>
<evidence type="ECO:0000313" key="8">
    <source>
        <dbReference type="Proteomes" id="UP000231019"/>
    </source>
</evidence>
<evidence type="ECO:0000256" key="3">
    <source>
        <dbReference type="ARBA" id="ARBA00022603"/>
    </source>
</evidence>
<dbReference type="InterPro" id="IPR029063">
    <property type="entry name" value="SAM-dependent_MTases_sf"/>
</dbReference>
<keyword evidence="4 6" id="KW-0808">Transferase</keyword>
<dbReference type="CDD" id="cd02440">
    <property type="entry name" value="AdoMet_MTases"/>
    <property type="match status" value="1"/>
</dbReference>
<accession>A0A2M7GAH9</accession>
<keyword evidence="1 6" id="KW-0963">Cytoplasm</keyword>
<evidence type="ECO:0000256" key="5">
    <source>
        <dbReference type="ARBA" id="ARBA00022691"/>
    </source>
</evidence>
<keyword evidence="3 6" id="KW-0489">Methyltransferase</keyword>
<gene>
    <name evidence="6 7" type="primary">rsmG</name>
    <name evidence="7" type="ORF">COW36_01770</name>
</gene>